<feature type="domain" description="Protein kinase" evidence="7">
    <location>
        <begin position="68"/>
        <end position="327"/>
    </location>
</feature>
<dbReference type="SUPFAM" id="SSF56112">
    <property type="entry name" value="Protein kinase-like (PK-like)"/>
    <property type="match status" value="1"/>
</dbReference>
<keyword evidence="4 6" id="KW-0067">ATP-binding</keyword>
<dbReference type="PROSITE" id="PS50011">
    <property type="entry name" value="PROTEIN_KINASE_DOM"/>
    <property type="match status" value="1"/>
</dbReference>
<keyword evidence="3 8" id="KW-0418">Kinase</keyword>
<evidence type="ECO:0000313" key="8">
    <source>
        <dbReference type="EMBL" id="QBQ35464.1"/>
    </source>
</evidence>
<name>A0ABX5S856_9BURK</name>
<evidence type="ECO:0000256" key="6">
    <source>
        <dbReference type="PROSITE-ProRule" id="PRU10141"/>
    </source>
</evidence>
<dbReference type="Gene3D" id="1.10.510.10">
    <property type="entry name" value="Transferase(Phosphotransferase) domain 1"/>
    <property type="match status" value="1"/>
</dbReference>
<dbReference type="InterPro" id="IPR011990">
    <property type="entry name" value="TPR-like_helical_dom_sf"/>
</dbReference>
<dbReference type="CDD" id="cd14014">
    <property type="entry name" value="STKc_PknB_like"/>
    <property type="match status" value="1"/>
</dbReference>
<dbReference type="Pfam" id="PF13432">
    <property type="entry name" value="TPR_16"/>
    <property type="match status" value="2"/>
</dbReference>
<keyword evidence="9" id="KW-1185">Reference proteome</keyword>
<evidence type="ECO:0000256" key="5">
    <source>
        <dbReference type="PROSITE-ProRule" id="PRU00339"/>
    </source>
</evidence>
<dbReference type="InterPro" id="IPR008271">
    <property type="entry name" value="Ser/Thr_kinase_AS"/>
</dbReference>
<dbReference type="SMART" id="SM00220">
    <property type="entry name" value="S_TKc"/>
    <property type="match status" value="1"/>
</dbReference>
<protein>
    <submittedName>
        <fullName evidence="8">Serine/threonine-protein kinase</fullName>
    </submittedName>
</protein>
<dbReference type="EMBL" id="CP038026">
    <property type="protein sequence ID" value="QBQ35464.1"/>
    <property type="molecule type" value="Genomic_DNA"/>
</dbReference>
<dbReference type="PANTHER" id="PTHR43289:SF6">
    <property type="entry name" value="SERINE_THREONINE-PROTEIN KINASE NEKL-3"/>
    <property type="match status" value="1"/>
</dbReference>
<organism evidence="8 9">
    <name type="scientific">Pseudoduganella plicata</name>
    <dbReference type="NCBI Taxonomy" id="321984"/>
    <lineage>
        <taxon>Bacteria</taxon>
        <taxon>Pseudomonadati</taxon>
        <taxon>Pseudomonadota</taxon>
        <taxon>Betaproteobacteria</taxon>
        <taxon>Burkholderiales</taxon>
        <taxon>Oxalobacteraceae</taxon>
        <taxon>Telluria group</taxon>
        <taxon>Pseudoduganella</taxon>
    </lineage>
</organism>
<evidence type="ECO:0000313" key="9">
    <source>
        <dbReference type="Proteomes" id="UP000294359"/>
    </source>
</evidence>
<evidence type="ECO:0000259" key="7">
    <source>
        <dbReference type="PROSITE" id="PS50011"/>
    </source>
</evidence>
<reference evidence="8 9" key="1">
    <citation type="submission" date="2019-03" db="EMBL/GenBank/DDBJ databases">
        <title>Draft Genome Sequences of Six Type Strains of the Genus Massilia.</title>
        <authorList>
            <person name="Miess H."/>
            <person name="Frediansyhah A."/>
            <person name="Gross H."/>
        </authorList>
    </citation>
    <scope>NUCLEOTIDE SEQUENCE [LARGE SCALE GENOMIC DNA]</scope>
    <source>
        <strain evidence="8 9">DSM 17505</strain>
    </source>
</reference>
<accession>A0ABX5S856</accession>
<evidence type="ECO:0000256" key="2">
    <source>
        <dbReference type="ARBA" id="ARBA00022741"/>
    </source>
</evidence>
<keyword evidence="5" id="KW-0802">TPR repeat</keyword>
<feature type="repeat" description="TPR" evidence="5">
    <location>
        <begin position="524"/>
        <end position="557"/>
    </location>
</feature>
<evidence type="ECO:0000256" key="3">
    <source>
        <dbReference type="ARBA" id="ARBA00022777"/>
    </source>
</evidence>
<dbReference type="Gene3D" id="1.25.40.10">
    <property type="entry name" value="Tetratricopeptide repeat domain"/>
    <property type="match status" value="3"/>
</dbReference>
<dbReference type="PROSITE" id="PS50005">
    <property type="entry name" value="TPR"/>
    <property type="match status" value="3"/>
</dbReference>
<proteinExistence type="predicted"/>
<dbReference type="GO" id="GO:0016301">
    <property type="term" value="F:kinase activity"/>
    <property type="evidence" value="ECO:0007669"/>
    <property type="project" value="UniProtKB-KW"/>
</dbReference>
<evidence type="ECO:0000256" key="4">
    <source>
        <dbReference type="ARBA" id="ARBA00022840"/>
    </source>
</evidence>
<feature type="repeat" description="TPR" evidence="5">
    <location>
        <begin position="456"/>
        <end position="489"/>
    </location>
</feature>
<evidence type="ECO:0000256" key="1">
    <source>
        <dbReference type="ARBA" id="ARBA00022679"/>
    </source>
</evidence>
<feature type="binding site" evidence="6">
    <location>
        <position position="97"/>
    </location>
    <ligand>
        <name>ATP</name>
        <dbReference type="ChEBI" id="CHEBI:30616"/>
    </ligand>
</feature>
<keyword evidence="2 6" id="KW-0547">Nucleotide-binding</keyword>
<dbReference type="InterPro" id="IPR017441">
    <property type="entry name" value="Protein_kinase_ATP_BS"/>
</dbReference>
<gene>
    <name evidence="8" type="ORF">E1742_04255</name>
</gene>
<dbReference type="Pfam" id="PF00069">
    <property type="entry name" value="Pkinase"/>
    <property type="match status" value="1"/>
</dbReference>
<dbReference type="Proteomes" id="UP000294359">
    <property type="component" value="Chromosome"/>
</dbReference>
<dbReference type="InterPro" id="IPR011009">
    <property type="entry name" value="Kinase-like_dom_sf"/>
</dbReference>
<keyword evidence="1" id="KW-0808">Transferase</keyword>
<dbReference type="PROSITE" id="PS00108">
    <property type="entry name" value="PROTEIN_KINASE_ST"/>
    <property type="match status" value="1"/>
</dbReference>
<dbReference type="SUPFAM" id="SSF48452">
    <property type="entry name" value="TPR-like"/>
    <property type="match status" value="1"/>
</dbReference>
<dbReference type="InterPro" id="IPR019734">
    <property type="entry name" value="TPR_rpt"/>
</dbReference>
<dbReference type="PROSITE" id="PS00107">
    <property type="entry name" value="PROTEIN_KINASE_ATP"/>
    <property type="match status" value="1"/>
</dbReference>
<feature type="repeat" description="TPR" evidence="5">
    <location>
        <begin position="558"/>
        <end position="591"/>
    </location>
</feature>
<sequence length="758" mass="82258">MEERGRITRSGSLWFCGNPADLATGVAVPLLYWVHTALSWMPMTAFDDVDDCSAPIRLVPANVLPQHYHLRKCIGEGGHGRVFEAWDSKLCRTVAVKCVRLGREGPPGTDLLSEARAVASLEHDAFVQVHAIEENEGNQAIVMELVHGATLKATLAAGPVDPVLALDWVRQVAEAMGEAHATGLVHGDLKPSNLMLETPRNRIRILDFGIAVRQDPLATGTVPTTSPQGTIAYMAPERLLGTAPTPAGDVYGLGVVLYELVTGVRPFADLAGLALVAAHLQSSSATWRYPDTLAPAVVELIRAMTEREPAARVRSMDEVLARLEGFVAAPRRAVHKARPVRWRAAAAVVIVAAAAGAWYVEAPRFWRDRGTEQYSETAQIDAGLAALALFDRPGALDQAATHFQRVLRQNPQSAAAAAGTSLTYSLRYAGDRQDEIWLRKADASAQQALKLDDHLALAHAAHGWVLGALGQTDGAGDAFGRALRLDPDNFLAWYGKVYTLRRAGRYPQAHTALAEALRRFPRERVFTDELGSVYYEQAENARAEAAFRRSIALQPDAVTAYANLNAVLLRQDRPDEALHVLQQGLQVRPSAKLYGNLGTALFLRGDYVGAAQALENAVSPTRGAPGDYLNWANLADVLLWIPGREQEARAAYGKARELLAPRLQRAPHDVVLVSRMGLYAARTGDAEAAMAMMARALALGPRNADVNFRAGLAYELLGHRVQALAAIANARRLGYPVKFIEAEPDLVALRRDPGYESR</sequence>
<dbReference type="PANTHER" id="PTHR43289">
    <property type="entry name" value="MITOGEN-ACTIVATED PROTEIN KINASE KINASE KINASE 20-RELATED"/>
    <property type="match status" value="1"/>
</dbReference>
<dbReference type="SMART" id="SM00028">
    <property type="entry name" value="TPR"/>
    <property type="match status" value="5"/>
</dbReference>
<dbReference type="Gene3D" id="3.30.200.20">
    <property type="entry name" value="Phosphorylase Kinase, domain 1"/>
    <property type="match status" value="1"/>
</dbReference>
<dbReference type="InterPro" id="IPR000719">
    <property type="entry name" value="Prot_kinase_dom"/>
</dbReference>